<feature type="binding site" evidence="6">
    <location>
        <position position="101"/>
    </location>
    <ligand>
        <name>Mn(2+)</name>
        <dbReference type="ChEBI" id="CHEBI:29035"/>
        <label>2</label>
    </ligand>
</feature>
<evidence type="ECO:0000256" key="4">
    <source>
        <dbReference type="ARBA" id="ARBA00023154"/>
    </source>
</evidence>
<dbReference type="InterPro" id="IPR017439">
    <property type="entry name" value="Amidohydrolase"/>
</dbReference>
<dbReference type="PIRSF" id="PIRSF005962">
    <property type="entry name" value="Pept_M20D_amidohydro"/>
    <property type="match status" value="1"/>
</dbReference>
<protein>
    <recommendedName>
        <fullName evidence="5">N-acetyldiaminopimelate deacetylase</fullName>
        <ecNumber evidence="5">3.5.1.47</ecNumber>
    </recommendedName>
</protein>
<evidence type="ECO:0000256" key="6">
    <source>
        <dbReference type="PIRSR" id="PIRSR005962-1"/>
    </source>
</evidence>
<dbReference type="EMBL" id="DF968005">
    <property type="protein sequence ID" value="GAP00180.1"/>
    <property type="molecule type" value="Genomic_DNA"/>
</dbReference>
<comment type="pathway">
    <text evidence="5">Amino-acid biosynthesis; L-lysine biosynthesis via DAP pathway; LL-2,6-diaminopimelate from (S)-tetrahydrodipicolinate (acetylase route): step 3/3.</text>
</comment>
<dbReference type="EC" id="3.5.1.47" evidence="5"/>
<dbReference type="Gene3D" id="3.30.70.360">
    <property type="match status" value="1"/>
</dbReference>
<proteinExistence type="inferred from homology"/>
<dbReference type="CDD" id="cd05670">
    <property type="entry name" value="M20_Acy1_YkuR-like"/>
    <property type="match status" value="1"/>
</dbReference>
<dbReference type="Pfam" id="PF07687">
    <property type="entry name" value="M20_dimer"/>
    <property type="match status" value="1"/>
</dbReference>
<dbReference type="UniPathway" id="UPA00034">
    <property type="reaction ID" value="UER00024"/>
</dbReference>
<gene>
    <name evidence="8" type="primary">hipO</name>
    <name evidence="8" type="ORF">FFIC_281900</name>
</gene>
<dbReference type="AlphaFoldDB" id="A0A0K8MJX7"/>
<keyword evidence="2 5" id="KW-0378">Hydrolase</keyword>
<sequence>MANNSIDLIQVRRDLHKIPELALEEFETQAYLKSLITSLDCPFLTIKEVPEVPTAMLVRLAGSQPSKTIGYRTDIDGLPVEEATGLAWSSTHPGKMHACGHDIHMTVAMGILAYFANHQPKDNLVFIFQPAEEAKAGGKQIYDAGALTGDFAPDEIYALHDQPAMPAGQLGSRFGTLLAGTTEIKLTITGVSGHAAYPHQAKDALVAAAAFVTQVQTVVSRNVSPIHGGVVTLGSMHAGIADNVIPGEAQILGTIRAFTQTDLEMMQNRVRAVAEGVGLTYGVEIDLVLHQGGYYPVENNPEITTAFIDFMNDNPAIDFVDVEPSMAGEDFGYLLSKFPGTMFWLGVGDPTHSLHNAGMNPNEDALQPGVDAMTAYLEWRMDPQAQGKGTAS</sequence>
<dbReference type="Gene3D" id="3.40.630.10">
    <property type="entry name" value="Zn peptidases"/>
    <property type="match status" value="1"/>
</dbReference>
<comment type="function">
    <text evidence="5">Catalyzes the conversion of N-acetyl-diaminopimelate to diaminopimelate and acetate.</text>
</comment>
<comment type="similarity">
    <text evidence="5">Belongs to the peptidase M20A family. N-acetyldiaminopimelate deacetylase subfamily.</text>
</comment>
<evidence type="ECO:0000256" key="5">
    <source>
        <dbReference type="HAMAP-Rule" id="MF_01692"/>
    </source>
</evidence>
<evidence type="ECO:0000256" key="2">
    <source>
        <dbReference type="ARBA" id="ARBA00022801"/>
    </source>
</evidence>
<dbReference type="InterPro" id="IPR002933">
    <property type="entry name" value="Peptidase_M20"/>
</dbReference>
<dbReference type="GO" id="GO:0050118">
    <property type="term" value="F:N-acetyldiaminopimelate deacetylase activity"/>
    <property type="evidence" value="ECO:0007669"/>
    <property type="project" value="UniProtKB-UniRule"/>
</dbReference>
<dbReference type="GO" id="GO:0019877">
    <property type="term" value="P:diaminopimelate biosynthetic process"/>
    <property type="evidence" value="ECO:0007669"/>
    <property type="project" value="UniProtKB-UniRule"/>
</dbReference>
<keyword evidence="6" id="KW-0479">Metal-binding</keyword>
<name>A0A0K8MJX7_9LACO</name>
<accession>A0A0K8MJX7</accession>
<dbReference type="SUPFAM" id="SSF55031">
    <property type="entry name" value="Bacterial exopeptidase dimerisation domain"/>
    <property type="match status" value="1"/>
</dbReference>
<dbReference type="InterPro" id="IPR023905">
    <property type="entry name" value="AcetylDAP_deacetylase"/>
</dbReference>
<feature type="active site" description="Proton acceptor" evidence="5">
    <location>
        <position position="133"/>
    </location>
</feature>
<comment type="cofactor">
    <cofactor evidence="6">
        <name>Mn(2+)</name>
        <dbReference type="ChEBI" id="CHEBI:29035"/>
    </cofactor>
    <text evidence="6">The Mn(2+) ion enhances activity.</text>
</comment>
<dbReference type="Pfam" id="PF01546">
    <property type="entry name" value="Peptidase_M20"/>
    <property type="match status" value="1"/>
</dbReference>
<dbReference type="NCBIfam" id="TIGR01891">
    <property type="entry name" value="amidohydrolases"/>
    <property type="match status" value="1"/>
</dbReference>
<dbReference type="OrthoDB" id="9776731at2"/>
<feature type="binding site" evidence="6">
    <location>
        <position position="99"/>
    </location>
    <ligand>
        <name>Mn(2+)</name>
        <dbReference type="ChEBI" id="CHEBI:29035"/>
        <label>2</label>
    </ligand>
</feature>
<evidence type="ECO:0000313" key="8">
    <source>
        <dbReference type="EMBL" id="GAP00180.1"/>
    </source>
</evidence>
<feature type="domain" description="Peptidase M20 dimerisation" evidence="7">
    <location>
        <begin position="180"/>
        <end position="275"/>
    </location>
</feature>
<dbReference type="RefSeq" id="WP_061993515.1">
    <property type="nucleotide sequence ID" value="NZ_DF968005.1"/>
</dbReference>
<dbReference type="HAMAP" id="MF_01692">
    <property type="entry name" value="DapEL"/>
    <property type="match status" value="1"/>
</dbReference>
<evidence type="ECO:0000256" key="1">
    <source>
        <dbReference type="ARBA" id="ARBA00022605"/>
    </source>
</evidence>
<dbReference type="InterPro" id="IPR011650">
    <property type="entry name" value="Peptidase_M20_dimer"/>
</dbReference>
<evidence type="ECO:0000313" key="9">
    <source>
        <dbReference type="Proteomes" id="UP000253891"/>
    </source>
</evidence>
<dbReference type="GO" id="GO:0009089">
    <property type="term" value="P:lysine biosynthetic process via diaminopimelate"/>
    <property type="evidence" value="ECO:0007669"/>
    <property type="project" value="UniProtKB-UniRule"/>
</dbReference>
<keyword evidence="6" id="KW-0464">Manganese</keyword>
<evidence type="ECO:0000256" key="3">
    <source>
        <dbReference type="ARBA" id="ARBA00022915"/>
    </source>
</evidence>
<evidence type="ECO:0000259" key="7">
    <source>
        <dbReference type="Pfam" id="PF07687"/>
    </source>
</evidence>
<dbReference type="SUPFAM" id="SSF53187">
    <property type="entry name" value="Zn-dependent exopeptidases"/>
    <property type="match status" value="1"/>
</dbReference>
<keyword evidence="9" id="KW-1185">Reference proteome</keyword>
<feature type="active site" evidence="5">
    <location>
        <position position="74"/>
    </location>
</feature>
<dbReference type="PANTHER" id="PTHR11014">
    <property type="entry name" value="PEPTIDASE M20 FAMILY MEMBER"/>
    <property type="match status" value="1"/>
</dbReference>
<dbReference type="FunFam" id="3.30.70.360:FF:000001">
    <property type="entry name" value="N-acetyldiaminopimelate deacetylase"/>
    <property type="match status" value="1"/>
</dbReference>
<reference evidence="8 9" key="1">
    <citation type="journal article" date="2015" name="BMC Genomics">
        <title>Comparative genomics of Fructobacillus spp. and Leuconostoc spp. reveals niche-specific evolution of Fructobacillus spp.</title>
        <authorList>
            <person name="Endo A."/>
            <person name="Tanizawa Y."/>
            <person name="Tanaka N."/>
            <person name="Maeno S."/>
            <person name="Kumar H."/>
            <person name="Shiwa Y."/>
            <person name="Okada S."/>
            <person name="Yoshikawa H."/>
            <person name="Dicks L."/>
            <person name="Nakagawa J."/>
            <person name="Arita M."/>
        </authorList>
    </citation>
    <scope>NUCLEOTIDE SEQUENCE [LARGE SCALE GENOMIC DNA]</scope>
    <source>
        <strain evidence="8 9">JCM 12225</strain>
    </source>
</reference>
<dbReference type="InterPro" id="IPR036264">
    <property type="entry name" value="Bact_exopeptidase_dim_dom"/>
</dbReference>
<feature type="binding site" evidence="6">
    <location>
        <position position="160"/>
    </location>
    <ligand>
        <name>Mn(2+)</name>
        <dbReference type="ChEBI" id="CHEBI:29035"/>
        <label>2</label>
    </ligand>
</feature>
<dbReference type="PANTHER" id="PTHR11014:SF98">
    <property type="entry name" value="N-ACETYLDIAMINOPIMELATE DEACETYLASE"/>
    <property type="match status" value="1"/>
</dbReference>
<dbReference type="Proteomes" id="UP000253891">
    <property type="component" value="Unassembled WGS sequence"/>
</dbReference>
<keyword evidence="4 5" id="KW-0457">Lysine biosynthesis</keyword>
<comment type="catalytic activity">
    <reaction evidence="5">
        <text>N-acetyl-(2S,6S)-2,6-diaminopimelate + H2O = (2S,6S)-2,6-diaminopimelate + acetate</text>
        <dbReference type="Rhea" id="RHEA:20405"/>
        <dbReference type="ChEBI" id="CHEBI:15377"/>
        <dbReference type="ChEBI" id="CHEBI:30089"/>
        <dbReference type="ChEBI" id="CHEBI:57609"/>
        <dbReference type="ChEBI" id="CHEBI:58767"/>
        <dbReference type="EC" id="3.5.1.47"/>
    </reaction>
</comment>
<feature type="binding site" evidence="6">
    <location>
        <position position="355"/>
    </location>
    <ligand>
        <name>Mn(2+)</name>
        <dbReference type="ChEBI" id="CHEBI:29035"/>
        <label>2</label>
    </ligand>
</feature>
<keyword evidence="1 5" id="KW-0028">Amino-acid biosynthesis</keyword>
<dbReference type="STRING" id="157463.GCA_001047075_01085"/>
<organism evidence="8 9">
    <name type="scientific">Fructobacillus ficulneus</name>
    <dbReference type="NCBI Taxonomy" id="157463"/>
    <lineage>
        <taxon>Bacteria</taxon>
        <taxon>Bacillati</taxon>
        <taxon>Bacillota</taxon>
        <taxon>Bacilli</taxon>
        <taxon>Lactobacillales</taxon>
        <taxon>Lactobacillaceae</taxon>
        <taxon>Fructobacillus</taxon>
    </lineage>
</organism>
<feature type="binding site" evidence="6">
    <location>
        <position position="133"/>
    </location>
    <ligand>
        <name>Mn(2+)</name>
        <dbReference type="ChEBI" id="CHEBI:29035"/>
        <label>2</label>
    </ligand>
</feature>
<dbReference type="GO" id="GO:0046872">
    <property type="term" value="F:metal ion binding"/>
    <property type="evidence" value="ECO:0007669"/>
    <property type="project" value="UniProtKB-KW"/>
</dbReference>
<keyword evidence="3 5" id="KW-0220">Diaminopimelate biosynthesis</keyword>